<feature type="compositionally biased region" description="Polar residues" evidence="1">
    <location>
        <begin position="126"/>
        <end position="135"/>
    </location>
</feature>
<reference evidence="2" key="1">
    <citation type="submission" date="2021-06" db="EMBL/GenBank/DDBJ databases">
        <authorList>
            <person name="Kallberg Y."/>
            <person name="Tangrot J."/>
            <person name="Rosling A."/>
        </authorList>
    </citation>
    <scope>NUCLEOTIDE SEQUENCE</scope>
    <source>
        <strain evidence="2">MA453B</strain>
    </source>
</reference>
<evidence type="ECO:0000313" key="3">
    <source>
        <dbReference type="Proteomes" id="UP000789405"/>
    </source>
</evidence>
<feature type="non-terminal residue" evidence="2">
    <location>
        <position position="1"/>
    </location>
</feature>
<dbReference type="EMBL" id="CAJVPY010068134">
    <property type="protein sequence ID" value="CAG8826519.1"/>
    <property type="molecule type" value="Genomic_DNA"/>
</dbReference>
<proteinExistence type="predicted"/>
<keyword evidence="3" id="KW-1185">Reference proteome</keyword>
<evidence type="ECO:0000256" key="1">
    <source>
        <dbReference type="SAM" id="MobiDB-lite"/>
    </source>
</evidence>
<evidence type="ECO:0000313" key="2">
    <source>
        <dbReference type="EMBL" id="CAG8826519.1"/>
    </source>
</evidence>
<feature type="non-terminal residue" evidence="2">
    <location>
        <position position="159"/>
    </location>
</feature>
<dbReference type="Proteomes" id="UP000789405">
    <property type="component" value="Unassembled WGS sequence"/>
</dbReference>
<organism evidence="2 3">
    <name type="scientific">Dentiscutata erythropus</name>
    <dbReference type="NCBI Taxonomy" id="1348616"/>
    <lineage>
        <taxon>Eukaryota</taxon>
        <taxon>Fungi</taxon>
        <taxon>Fungi incertae sedis</taxon>
        <taxon>Mucoromycota</taxon>
        <taxon>Glomeromycotina</taxon>
        <taxon>Glomeromycetes</taxon>
        <taxon>Diversisporales</taxon>
        <taxon>Gigasporaceae</taxon>
        <taxon>Dentiscutata</taxon>
    </lineage>
</organism>
<protein>
    <submittedName>
        <fullName evidence="2">20243_t:CDS:1</fullName>
    </submittedName>
</protein>
<feature type="region of interest" description="Disordered" evidence="1">
    <location>
        <begin position="114"/>
        <end position="142"/>
    </location>
</feature>
<comment type="caution">
    <text evidence="2">The sequence shown here is derived from an EMBL/GenBank/DDBJ whole genome shotgun (WGS) entry which is preliminary data.</text>
</comment>
<accession>A0A9N9KFV1</accession>
<gene>
    <name evidence="2" type="ORF">DERYTH_LOCUS28097</name>
</gene>
<dbReference type="AlphaFoldDB" id="A0A9N9KFV1"/>
<dbReference type="OrthoDB" id="10571305at2759"/>
<sequence length="159" mass="18100">LVLERRERNRRNTQSNDEGFGAYLSRVFGGADKGKVQRPPNTRHHTRRLSVDFSHECDVSVDSIDTFSEDNYYIDRNLDSFTNTPTMLRVSKRRESDASAVSFLRQLFVGKNNSFNNESKEKPGSTLETSKTKQGTPGRVNNSNSFLSRLSSTFCTYDT</sequence>
<name>A0A9N9KFV1_9GLOM</name>